<protein>
    <submittedName>
        <fullName evidence="1">Uncharacterized protein</fullName>
    </submittedName>
</protein>
<dbReference type="VEuPathDB" id="FungiDB:BO71DRAFT_401063"/>
<gene>
    <name evidence="1" type="ORF">BO71DRAFT_401063</name>
</gene>
<reference evidence="1 2" key="1">
    <citation type="submission" date="2018-02" db="EMBL/GenBank/DDBJ databases">
        <title>The genomes of Aspergillus section Nigri reveals drivers in fungal speciation.</title>
        <authorList>
            <consortium name="DOE Joint Genome Institute"/>
            <person name="Vesth T.C."/>
            <person name="Nybo J."/>
            <person name="Theobald S."/>
            <person name="Brandl J."/>
            <person name="Frisvad J.C."/>
            <person name="Nielsen K.F."/>
            <person name="Lyhne E.K."/>
            <person name="Kogle M.E."/>
            <person name="Kuo A."/>
            <person name="Riley R."/>
            <person name="Clum A."/>
            <person name="Nolan M."/>
            <person name="Lipzen A."/>
            <person name="Salamov A."/>
            <person name="Henrissat B."/>
            <person name="Wiebenga A."/>
            <person name="De vries R.P."/>
            <person name="Grigoriev I.V."/>
            <person name="Mortensen U.H."/>
            <person name="Andersen M.R."/>
            <person name="Baker S.E."/>
        </authorList>
    </citation>
    <scope>NUCLEOTIDE SEQUENCE [LARGE SCALE GENOMIC DNA]</scope>
    <source>
        <strain evidence="1 2">CBS 707.79</strain>
    </source>
</reference>
<organism evidence="1 2">
    <name type="scientific">Aspergillus ellipticus CBS 707.79</name>
    <dbReference type="NCBI Taxonomy" id="1448320"/>
    <lineage>
        <taxon>Eukaryota</taxon>
        <taxon>Fungi</taxon>
        <taxon>Dikarya</taxon>
        <taxon>Ascomycota</taxon>
        <taxon>Pezizomycotina</taxon>
        <taxon>Eurotiomycetes</taxon>
        <taxon>Eurotiomycetidae</taxon>
        <taxon>Eurotiales</taxon>
        <taxon>Aspergillaceae</taxon>
        <taxon>Aspergillus</taxon>
        <taxon>Aspergillus subgen. Circumdati</taxon>
    </lineage>
</organism>
<keyword evidence="2" id="KW-1185">Reference proteome</keyword>
<evidence type="ECO:0000313" key="2">
    <source>
        <dbReference type="Proteomes" id="UP000247810"/>
    </source>
</evidence>
<dbReference type="EMBL" id="KZ825933">
    <property type="protein sequence ID" value="PYH91826.1"/>
    <property type="molecule type" value="Genomic_DNA"/>
</dbReference>
<sequence length="83" mass="8711">MTAGAKRRSQWFLVVTRALTSPLLPPVLQFLSQSPGWVSACYGGPSVPRLSIQIIQYAALFAPALMAGDGGGIGPQWDVSVGP</sequence>
<evidence type="ECO:0000313" key="1">
    <source>
        <dbReference type="EMBL" id="PYH91826.1"/>
    </source>
</evidence>
<name>A0A319D308_9EURO</name>
<accession>A0A319D308</accession>
<dbReference type="AlphaFoldDB" id="A0A319D308"/>
<proteinExistence type="predicted"/>
<dbReference type="Proteomes" id="UP000247810">
    <property type="component" value="Unassembled WGS sequence"/>
</dbReference>